<evidence type="ECO:0000313" key="2">
    <source>
        <dbReference type="Proteomes" id="UP001238088"/>
    </source>
</evidence>
<organism evidence="1 2">
    <name type="scientific">Cytobacillus purgationiresistens</name>
    <dbReference type="NCBI Taxonomy" id="863449"/>
    <lineage>
        <taxon>Bacteria</taxon>
        <taxon>Bacillati</taxon>
        <taxon>Bacillota</taxon>
        <taxon>Bacilli</taxon>
        <taxon>Bacillales</taxon>
        <taxon>Bacillaceae</taxon>
        <taxon>Cytobacillus</taxon>
    </lineage>
</organism>
<name>A0ABU0AGD0_9BACI</name>
<comment type="caution">
    <text evidence="1">The sequence shown here is derived from an EMBL/GenBank/DDBJ whole genome shotgun (WGS) entry which is preliminary data.</text>
</comment>
<reference evidence="1 2" key="1">
    <citation type="submission" date="2023-07" db="EMBL/GenBank/DDBJ databases">
        <title>Genomic Encyclopedia of Type Strains, Phase IV (KMG-IV): sequencing the most valuable type-strain genomes for metagenomic binning, comparative biology and taxonomic classification.</title>
        <authorList>
            <person name="Goeker M."/>
        </authorList>
    </citation>
    <scope>NUCLEOTIDE SEQUENCE [LARGE SCALE GENOMIC DNA]</scope>
    <source>
        <strain evidence="1 2">DSM 23494</strain>
    </source>
</reference>
<keyword evidence="2" id="KW-1185">Reference proteome</keyword>
<proteinExistence type="predicted"/>
<dbReference type="InterPro" id="IPR020288">
    <property type="entry name" value="Sheath_initiator"/>
</dbReference>
<evidence type="ECO:0000313" key="1">
    <source>
        <dbReference type="EMBL" id="MDQ0269929.1"/>
    </source>
</evidence>
<dbReference type="RefSeq" id="WP_307473897.1">
    <property type="nucleotide sequence ID" value="NZ_JAUSUB010000006.1"/>
</dbReference>
<sequence length="137" mass="15705">MVLPEGGIIVTENLEVVDEADLPTLTYKLDFIRGRCAGMVGGRRAIEQAIFKILQTVRFAHLIYSDDYGFENMMGYEELFARAELPRRIEESLFQDERITAIENMNLEFNKDEVMVTFTAITNYGDVEVLREGIPFV</sequence>
<dbReference type="Pfam" id="PF10934">
    <property type="entry name" value="Sheath_initiator"/>
    <property type="match status" value="1"/>
</dbReference>
<accession>A0ABU0AGD0</accession>
<evidence type="ECO:0008006" key="3">
    <source>
        <dbReference type="Google" id="ProtNLM"/>
    </source>
</evidence>
<protein>
    <recommendedName>
        <fullName evidence="3">DUF2634 domain-containing protein</fullName>
    </recommendedName>
</protein>
<dbReference type="Proteomes" id="UP001238088">
    <property type="component" value="Unassembled WGS sequence"/>
</dbReference>
<dbReference type="EMBL" id="JAUSUB010000006">
    <property type="protein sequence ID" value="MDQ0269929.1"/>
    <property type="molecule type" value="Genomic_DNA"/>
</dbReference>
<gene>
    <name evidence="1" type="ORF">J2S17_001801</name>
</gene>